<keyword evidence="5" id="KW-0539">Nucleus</keyword>
<dbReference type="EMBL" id="HBFW01014060">
    <property type="protein sequence ID" value="CAD8937877.1"/>
    <property type="molecule type" value="Transcribed_RNA"/>
</dbReference>
<proteinExistence type="inferred from homology"/>
<dbReference type="Pfam" id="PF01997">
    <property type="entry name" value="Translin"/>
    <property type="match status" value="2"/>
</dbReference>
<evidence type="ECO:0000256" key="3">
    <source>
        <dbReference type="ARBA" id="ARBA00005902"/>
    </source>
</evidence>
<evidence type="ECO:0000313" key="6">
    <source>
        <dbReference type="EMBL" id="CAD8937877.1"/>
    </source>
</evidence>
<protein>
    <recommendedName>
        <fullName evidence="7">Translin</fullName>
    </recommendedName>
</protein>
<name>A0A7S1D4M2_CYCTE</name>
<evidence type="ECO:0000256" key="2">
    <source>
        <dbReference type="ARBA" id="ARBA00004496"/>
    </source>
</evidence>
<dbReference type="Gene3D" id="1.20.58.200">
    <property type="entry name" value="Translin, domain 2"/>
    <property type="match status" value="2"/>
</dbReference>
<dbReference type="InterPro" id="IPR036081">
    <property type="entry name" value="Translin_sf"/>
</dbReference>
<dbReference type="GO" id="GO:0005634">
    <property type="term" value="C:nucleus"/>
    <property type="evidence" value="ECO:0007669"/>
    <property type="project" value="UniProtKB-SubCell"/>
</dbReference>
<dbReference type="GO" id="GO:0005737">
    <property type="term" value="C:cytoplasm"/>
    <property type="evidence" value="ECO:0007669"/>
    <property type="project" value="UniProtKB-SubCell"/>
</dbReference>
<dbReference type="InterPro" id="IPR016068">
    <property type="entry name" value="Translin_N"/>
</dbReference>
<dbReference type="SUPFAM" id="SSF74784">
    <property type="entry name" value="Translin"/>
    <property type="match status" value="2"/>
</dbReference>
<evidence type="ECO:0000256" key="5">
    <source>
        <dbReference type="ARBA" id="ARBA00023242"/>
    </source>
</evidence>
<dbReference type="PANTHER" id="PTHR10741">
    <property type="entry name" value="TRANSLIN AND TRANSLIN ASSOCIATED PROTEIN X"/>
    <property type="match status" value="1"/>
</dbReference>
<organism evidence="6">
    <name type="scientific">Cyclophora tenuis</name>
    <name type="common">Marine diatom</name>
    <dbReference type="NCBI Taxonomy" id="216820"/>
    <lineage>
        <taxon>Eukaryota</taxon>
        <taxon>Sar</taxon>
        <taxon>Stramenopiles</taxon>
        <taxon>Ochrophyta</taxon>
        <taxon>Bacillariophyta</taxon>
        <taxon>Fragilariophyceae</taxon>
        <taxon>Fragilariophycidae</taxon>
        <taxon>Cyclophorales</taxon>
        <taxon>Cyclophoraceae</taxon>
        <taxon>Cyclophora</taxon>
    </lineage>
</organism>
<evidence type="ECO:0000256" key="4">
    <source>
        <dbReference type="ARBA" id="ARBA00022490"/>
    </source>
</evidence>
<sequence>MVRENLGRHLSSCLRSLQMQPQKPLQYLPPGATKLELSAFGAQLAETERKKQKVYEASRRLQIELIKAKSGLECGEPVTGVETLLFNLVPVEASRQPREANLSFRLEDYVRVQSYSFFLEQGKLLPPSACKYATDEEYLAGALMGLCSDLARYGMGQATGRDVVSVKIARDLVHAIQNELLQFDFRNGPLRRKFDGTKYSLKTLETLLYELSVTGSAPEHPQNKKHKCDLVPTQELKQLRSRMEYRDELREKLIKMCRDGQKAAKQSIFALHRGDRKMAENLLQQCETCIDRSLLPIATEEPPLRYAGSLTGVLEEYVEAKQFHVWLFGKDGSSTEATGDLLLPDEFSVDLTPEEYLGGLCDVTGEIGRFAVQRGTVRDTDGVRLCLRTNSSIWNALQTLERVPGSIGKKMDAMRLSVEKLERILYEMSLSEATGRTVVTMAQTSDSNDKANHNSRED</sequence>
<comment type="subcellular location">
    <subcellularLocation>
        <location evidence="2">Cytoplasm</location>
    </subcellularLocation>
    <subcellularLocation>
        <location evidence="1">Nucleus</location>
    </subcellularLocation>
</comment>
<dbReference type="Gene3D" id="1.20.58.190">
    <property type="entry name" value="Translin, domain 1"/>
    <property type="match status" value="1"/>
</dbReference>
<evidence type="ECO:0008006" key="7">
    <source>
        <dbReference type="Google" id="ProtNLM"/>
    </source>
</evidence>
<reference evidence="6" key="1">
    <citation type="submission" date="2021-01" db="EMBL/GenBank/DDBJ databases">
        <authorList>
            <person name="Corre E."/>
            <person name="Pelletier E."/>
            <person name="Niang G."/>
            <person name="Scheremetjew M."/>
            <person name="Finn R."/>
            <person name="Kale V."/>
            <person name="Holt S."/>
            <person name="Cochrane G."/>
            <person name="Meng A."/>
            <person name="Brown T."/>
            <person name="Cohen L."/>
        </authorList>
    </citation>
    <scope>NUCLEOTIDE SEQUENCE</scope>
    <source>
        <strain evidence="6">ECT3854</strain>
    </source>
</reference>
<dbReference type="GO" id="GO:0043565">
    <property type="term" value="F:sequence-specific DNA binding"/>
    <property type="evidence" value="ECO:0007669"/>
    <property type="project" value="InterPro"/>
</dbReference>
<keyword evidence="4" id="KW-0963">Cytoplasm</keyword>
<dbReference type="InterPro" id="IPR002848">
    <property type="entry name" value="Translin_fam"/>
</dbReference>
<comment type="similarity">
    <text evidence="3">Belongs to the translin family.</text>
</comment>
<dbReference type="AlphaFoldDB" id="A0A7S1D4M2"/>
<dbReference type="CDD" id="cd14820">
    <property type="entry name" value="TRAX"/>
    <property type="match status" value="1"/>
</dbReference>
<gene>
    <name evidence="6" type="ORF">CTEN0397_LOCUS8940</name>
</gene>
<accession>A0A7S1D4M2</accession>
<evidence type="ECO:0000256" key="1">
    <source>
        <dbReference type="ARBA" id="ARBA00004123"/>
    </source>
</evidence>
<dbReference type="InterPro" id="IPR016069">
    <property type="entry name" value="Translin_C"/>
</dbReference>